<dbReference type="PANTHER" id="PTHR37238">
    <property type="entry name" value="OS05G0532500 PROTEIN"/>
    <property type="match status" value="1"/>
</dbReference>
<dbReference type="Proteomes" id="UP000290289">
    <property type="component" value="Chromosome 17"/>
</dbReference>
<feature type="region of interest" description="Disordered" evidence="1">
    <location>
        <begin position="37"/>
        <end position="62"/>
    </location>
</feature>
<feature type="region of interest" description="Disordered" evidence="1">
    <location>
        <begin position="218"/>
        <end position="252"/>
    </location>
</feature>
<dbReference type="PANTHER" id="PTHR37238:SF1">
    <property type="entry name" value="OS05G0532500 PROTEIN"/>
    <property type="match status" value="1"/>
</dbReference>
<comment type="caution">
    <text evidence="2">The sequence shown here is derived from an EMBL/GenBank/DDBJ whole genome shotgun (WGS) entry which is preliminary data.</text>
</comment>
<name>A0A498H7F0_MALDO</name>
<keyword evidence="3" id="KW-1185">Reference proteome</keyword>
<reference evidence="2 3" key="1">
    <citation type="submission" date="2018-10" db="EMBL/GenBank/DDBJ databases">
        <title>A high-quality apple genome assembly.</title>
        <authorList>
            <person name="Hu J."/>
        </authorList>
    </citation>
    <scope>NUCLEOTIDE SEQUENCE [LARGE SCALE GENOMIC DNA]</scope>
    <source>
        <strain evidence="3">cv. HFTH1</strain>
        <tissue evidence="2">Young leaf</tissue>
    </source>
</reference>
<dbReference type="AlphaFoldDB" id="A0A498H7F0"/>
<sequence length="486" mass="53527">MPRNEEKGRSARTALREISNNNGGRCGGGVRFSKFSATAKKKEKEGHKLRVEEHDKEEKDHQNDDALDRLLLVQSDLSALTHQIDELVVQAFKCRGKATKEVESFVNFLSEMLSSLKPWVPRFQKALSDPTEYAADEVERVEIESPQDSLISPSPLVSWRAECTIERGRHLFKLTPLPISKSLSSRPPVPSRSSVFERITSCTVDRIPKFKANFGDATDNSLDLMETKSTPSKPSDSVATEEGSSLEPEFVSPPPMFPKHGGSMVVNVMTPCLKMSPPKSCVVLEPISESSPKGHHAVHKSTPFPVGFTYSSDSSGNEASGDLAFRYPELLALQLPFQSGIRKNHVESSPEWCISPPKTCVLLDPHDEKSPGSAATDLQLPITGRLLDKQINLSVSKENGCQGGTHPIKTSCLQETAGGRFSLIESTPIWKEAESVVRTGKHPGENTLKRELWTKFEAASLNGVRFNDTVTHKGFLDRLDEVVDGD</sequence>
<evidence type="ECO:0000256" key="1">
    <source>
        <dbReference type="SAM" id="MobiDB-lite"/>
    </source>
</evidence>
<feature type="compositionally biased region" description="Basic and acidic residues" evidence="1">
    <location>
        <begin position="40"/>
        <end position="62"/>
    </location>
</feature>
<feature type="compositionally biased region" description="Polar residues" evidence="1">
    <location>
        <begin position="227"/>
        <end position="238"/>
    </location>
</feature>
<accession>A0A498H7F0</accession>
<dbReference type="SMR" id="A0A498H7F0"/>
<evidence type="ECO:0000313" key="2">
    <source>
        <dbReference type="EMBL" id="RXH67276.1"/>
    </source>
</evidence>
<feature type="region of interest" description="Disordered" evidence="1">
    <location>
        <begin position="1"/>
        <end position="24"/>
    </location>
</feature>
<proteinExistence type="predicted"/>
<dbReference type="EMBL" id="RDQH01000343">
    <property type="protein sequence ID" value="RXH67276.1"/>
    <property type="molecule type" value="Genomic_DNA"/>
</dbReference>
<dbReference type="Gramene" id="mRNA:MD17G0159300">
    <property type="protein sequence ID" value="mRNA:MD17G0159300"/>
    <property type="gene ID" value="MD17G0159300"/>
</dbReference>
<protein>
    <submittedName>
        <fullName evidence="2">Uncharacterized protein</fullName>
    </submittedName>
</protein>
<gene>
    <name evidence="2" type="ORF">DVH24_027396</name>
</gene>
<evidence type="ECO:0000313" key="3">
    <source>
        <dbReference type="Proteomes" id="UP000290289"/>
    </source>
</evidence>
<organism evidence="2 3">
    <name type="scientific">Malus domestica</name>
    <name type="common">Apple</name>
    <name type="synonym">Pyrus malus</name>
    <dbReference type="NCBI Taxonomy" id="3750"/>
    <lineage>
        <taxon>Eukaryota</taxon>
        <taxon>Viridiplantae</taxon>
        <taxon>Streptophyta</taxon>
        <taxon>Embryophyta</taxon>
        <taxon>Tracheophyta</taxon>
        <taxon>Spermatophyta</taxon>
        <taxon>Magnoliopsida</taxon>
        <taxon>eudicotyledons</taxon>
        <taxon>Gunneridae</taxon>
        <taxon>Pentapetalae</taxon>
        <taxon>rosids</taxon>
        <taxon>fabids</taxon>
        <taxon>Rosales</taxon>
        <taxon>Rosaceae</taxon>
        <taxon>Amygdaloideae</taxon>
        <taxon>Maleae</taxon>
        <taxon>Malus</taxon>
    </lineage>
</organism>
<dbReference type="OrthoDB" id="1933187at2759"/>